<sequence length="167" mass="18530">MQRSAAGGAMTTPNSLPAGWLESGHGSICIFVKDFRDPLQRKKKLILRPWASIKDIKDQLQVVFNVPSNVQKLYYQGRELKNAHNLQQCGIYMDNAVIDFVARRAHDLAMLYGMQDDDTPPPTILHQALQGLALGLAPVLAMDGTGGTYFLKDPTHRNVGEIFIVNL</sequence>
<evidence type="ECO:0000259" key="1">
    <source>
        <dbReference type="PROSITE" id="PS50053"/>
    </source>
</evidence>
<dbReference type="Gene3D" id="3.10.20.90">
    <property type="entry name" value="Phosphatidylinositol 3-kinase Catalytic Subunit, Chain A, domain 1"/>
    <property type="match status" value="1"/>
</dbReference>
<dbReference type="Proteomes" id="UP001209570">
    <property type="component" value="Unassembled WGS sequence"/>
</dbReference>
<dbReference type="Pfam" id="PF00240">
    <property type="entry name" value="ubiquitin"/>
    <property type="match status" value="1"/>
</dbReference>
<dbReference type="CDD" id="cd17039">
    <property type="entry name" value="Ubl_ubiquitin_like"/>
    <property type="match status" value="1"/>
</dbReference>
<protein>
    <recommendedName>
        <fullName evidence="1">Ubiquitin-like domain-containing protein</fullName>
    </recommendedName>
</protein>
<dbReference type="InterPro" id="IPR029071">
    <property type="entry name" value="Ubiquitin-like_domsf"/>
</dbReference>
<dbReference type="SMART" id="SM00213">
    <property type="entry name" value="UBQ"/>
    <property type="match status" value="1"/>
</dbReference>
<dbReference type="AlphaFoldDB" id="A0AAD5LST2"/>
<reference evidence="2" key="1">
    <citation type="submission" date="2021-12" db="EMBL/GenBank/DDBJ databases">
        <title>Prjna785345.</title>
        <authorList>
            <person name="Rujirawat T."/>
            <person name="Krajaejun T."/>
        </authorList>
    </citation>
    <scope>NUCLEOTIDE SEQUENCE</scope>
    <source>
        <strain evidence="2">Pi057C3</strain>
    </source>
</reference>
<evidence type="ECO:0000313" key="3">
    <source>
        <dbReference type="Proteomes" id="UP001209570"/>
    </source>
</evidence>
<name>A0AAD5LST2_PYTIN</name>
<comment type="caution">
    <text evidence="2">The sequence shown here is derived from an EMBL/GenBank/DDBJ whole genome shotgun (WGS) entry which is preliminary data.</text>
</comment>
<dbReference type="PROSITE" id="PS50053">
    <property type="entry name" value="UBIQUITIN_2"/>
    <property type="match status" value="1"/>
</dbReference>
<proteinExistence type="predicted"/>
<gene>
    <name evidence="2" type="ORF">P43SY_006764</name>
</gene>
<accession>A0AAD5LST2</accession>
<dbReference type="EMBL" id="JAKCXM010000005">
    <property type="protein sequence ID" value="KAJ0409267.1"/>
    <property type="molecule type" value="Genomic_DNA"/>
</dbReference>
<feature type="domain" description="Ubiquitin-like" evidence="1">
    <location>
        <begin position="28"/>
        <end position="97"/>
    </location>
</feature>
<evidence type="ECO:0000313" key="2">
    <source>
        <dbReference type="EMBL" id="KAJ0409267.1"/>
    </source>
</evidence>
<dbReference type="SUPFAM" id="SSF54236">
    <property type="entry name" value="Ubiquitin-like"/>
    <property type="match status" value="1"/>
</dbReference>
<organism evidence="2 3">
    <name type="scientific">Pythium insidiosum</name>
    <name type="common">Pythiosis disease agent</name>
    <dbReference type="NCBI Taxonomy" id="114742"/>
    <lineage>
        <taxon>Eukaryota</taxon>
        <taxon>Sar</taxon>
        <taxon>Stramenopiles</taxon>
        <taxon>Oomycota</taxon>
        <taxon>Peronosporomycetes</taxon>
        <taxon>Pythiales</taxon>
        <taxon>Pythiaceae</taxon>
        <taxon>Pythium</taxon>
    </lineage>
</organism>
<dbReference type="InterPro" id="IPR000626">
    <property type="entry name" value="Ubiquitin-like_dom"/>
</dbReference>
<keyword evidence="3" id="KW-1185">Reference proteome</keyword>